<gene>
    <name evidence="1" type="ORF">F1735_16580</name>
</gene>
<dbReference type="RefSeq" id="WP_167237969.1">
    <property type="nucleotide sequence ID" value="NZ_WHJF01000041.1"/>
</dbReference>
<evidence type="ECO:0000313" key="2">
    <source>
        <dbReference type="Proteomes" id="UP000610594"/>
    </source>
</evidence>
<reference evidence="1 2" key="1">
    <citation type="submission" date="2019-10" db="EMBL/GenBank/DDBJ databases">
        <title>Taxonomy of Antarctic Massilia spp.: description of Massilia rubra sp. nov., Massilia aquatica sp. nov., Massilia mucilaginosa sp. nov., Massilia frigida sp. nov. isolated from streams, lakes and regoliths.</title>
        <authorList>
            <person name="Holochova P."/>
            <person name="Sedlacek I."/>
            <person name="Kralova S."/>
            <person name="Maslanova I."/>
            <person name="Busse H.-J."/>
            <person name="Stankova E."/>
            <person name="Vrbovska V."/>
            <person name="Kovarovic V."/>
            <person name="Bartak M."/>
            <person name="Svec P."/>
            <person name="Pantucek R."/>
        </authorList>
    </citation>
    <scope>NUCLEOTIDE SEQUENCE [LARGE SCALE GENOMIC DNA]</scope>
    <source>
        <strain evidence="1 2">CCM 8694</strain>
    </source>
</reference>
<comment type="caution">
    <text evidence="1">The sequence shown here is derived from an EMBL/GenBank/DDBJ whole genome shotgun (WGS) entry which is preliminary data.</text>
</comment>
<evidence type="ECO:0000313" key="1">
    <source>
        <dbReference type="EMBL" id="NHZ63901.1"/>
    </source>
</evidence>
<keyword evidence="2" id="KW-1185">Reference proteome</keyword>
<accession>A0ABX0MMD8</accession>
<organism evidence="1 2">
    <name type="scientific">Massilia genomosp. 1</name>
    <dbReference type="NCBI Taxonomy" id="2609280"/>
    <lineage>
        <taxon>Bacteria</taxon>
        <taxon>Pseudomonadati</taxon>
        <taxon>Pseudomonadota</taxon>
        <taxon>Betaproteobacteria</taxon>
        <taxon>Burkholderiales</taxon>
        <taxon>Oxalobacteraceae</taxon>
        <taxon>Telluria group</taxon>
        <taxon>Massilia</taxon>
    </lineage>
</organism>
<dbReference type="EMBL" id="WHJF01000041">
    <property type="protein sequence ID" value="NHZ63901.1"/>
    <property type="molecule type" value="Genomic_DNA"/>
</dbReference>
<sequence>MIMPRAGAPLRAAATVDAARWLRWRASAQRRHAVPKGDMRCAAAPARFAPRRPATCGAHQRALRGGARARMRQARRDARGTRCSLLLRDVFAQTHTRWLRVRTRFLS</sequence>
<name>A0ABX0MMD8_9BURK</name>
<proteinExistence type="predicted"/>
<protein>
    <submittedName>
        <fullName evidence="1">Uncharacterized protein</fullName>
    </submittedName>
</protein>
<dbReference type="Proteomes" id="UP000610594">
    <property type="component" value="Unassembled WGS sequence"/>
</dbReference>